<sequence>MHRLILPTLAVLALSIAGGAHAEEGAMRVKVGDLNVHTDAGARTAFKRINNAVRDFCGPLQGYSPGYPAEVRACRKEMTDKAVAKLDAPLVTALYTPAATTQLARR</sequence>
<organism evidence="2 3">
    <name type="scientific">Phenylobacterium haematophilum</name>
    <dbReference type="NCBI Taxonomy" id="98513"/>
    <lineage>
        <taxon>Bacteria</taxon>
        <taxon>Pseudomonadati</taxon>
        <taxon>Pseudomonadota</taxon>
        <taxon>Alphaproteobacteria</taxon>
        <taxon>Caulobacterales</taxon>
        <taxon>Caulobacteraceae</taxon>
        <taxon>Phenylobacterium</taxon>
    </lineage>
</organism>
<dbReference type="NCBIfam" id="TIGR04433">
    <property type="entry name" value="UrcA_uranyl"/>
    <property type="match status" value="1"/>
</dbReference>
<name>A0A840A098_9CAUL</name>
<dbReference type="InterPro" id="IPR030972">
    <property type="entry name" value="UrcA_uranyl"/>
</dbReference>
<feature type="chain" id="PRO_5032866430" evidence="1">
    <location>
        <begin position="23"/>
        <end position="106"/>
    </location>
</feature>
<keyword evidence="1" id="KW-0732">Signal</keyword>
<evidence type="ECO:0000256" key="1">
    <source>
        <dbReference type="SAM" id="SignalP"/>
    </source>
</evidence>
<keyword evidence="3" id="KW-1185">Reference proteome</keyword>
<comment type="caution">
    <text evidence="2">The sequence shown here is derived from an EMBL/GenBank/DDBJ whole genome shotgun (WGS) entry which is preliminary data.</text>
</comment>
<reference evidence="2 3" key="1">
    <citation type="submission" date="2020-08" db="EMBL/GenBank/DDBJ databases">
        <title>Genomic Encyclopedia of Type Strains, Phase IV (KMG-IV): sequencing the most valuable type-strain genomes for metagenomic binning, comparative biology and taxonomic classification.</title>
        <authorList>
            <person name="Goeker M."/>
        </authorList>
    </citation>
    <scope>NUCLEOTIDE SEQUENCE [LARGE SCALE GENOMIC DNA]</scope>
    <source>
        <strain evidence="2 3">DSM 21793</strain>
    </source>
</reference>
<dbReference type="Proteomes" id="UP000530564">
    <property type="component" value="Unassembled WGS sequence"/>
</dbReference>
<protein>
    <submittedName>
        <fullName evidence="2">UrcA family protein</fullName>
    </submittedName>
</protein>
<gene>
    <name evidence="2" type="ORF">GGQ61_002764</name>
</gene>
<proteinExistence type="predicted"/>
<evidence type="ECO:0000313" key="3">
    <source>
        <dbReference type="Proteomes" id="UP000530564"/>
    </source>
</evidence>
<dbReference type="AlphaFoldDB" id="A0A840A098"/>
<accession>A0A840A098</accession>
<dbReference type="RefSeq" id="WP_183773648.1">
    <property type="nucleotide sequence ID" value="NZ_JACIDK010000003.1"/>
</dbReference>
<feature type="signal peptide" evidence="1">
    <location>
        <begin position="1"/>
        <end position="22"/>
    </location>
</feature>
<dbReference type="EMBL" id="JACIDK010000003">
    <property type="protein sequence ID" value="MBB3892036.1"/>
    <property type="molecule type" value="Genomic_DNA"/>
</dbReference>
<evidence type="ECO:0000313" key="2">
    <source>
        <dbReference type="EMBL" id="MBB3892036.1"/>
    </source>
</evidence>